<dbReference type="Pfam" id="PF01180">
    <property type="entry name" value="DHO_dh"/>
    <property type="match status" value="1"/>
</dbReference>
<dbReference type="PANTHER" id="PTHR48109:SF4">
    <property type="entry name" value="DIHYDROOROTATE DEHYDROGENASE (QUINONE), MITOCHONDRIAL"/>
    <property type="match status" value="1"/>
</dbReference>
<keyword evidence="9 11" id="KW-0472">Membrane</keyword>
<feature type="binding site" evidence="11">
    <location>
        <begin position="312"/>
        <end position="313"/>
    </location>
    <ligand>
        <name>FMN</name>
        <dbReference type="ChEBI" id="CHEBI:58210"/>
    </ligand>
</feature>
<dbReference type="PIRSF" id="PIRSF000164">
    <property type="entry name" value="DHO_oxidase"/>
    <property type="match status" value="1"/>
</dbReference>
<dbReference type="InterPro" id="IPR005720">
    <property type="entry name" value="Dihydroorotate_DH_cat"/>
</dbReference>
<evidence type="ECO:0000313" key="13">
    <source>
        <dbReference type="EMBL" id="SMC09888.1"/>
    </source>
</evidence>
<dbReference type="AlphaFoldDB" id="A0A1W1WU89"/>
<feature type="binding site" evidence="11">
    <location>
        <position position="291"/>
    </location>
    <ligand>
        <name>FMN</name>
        <dbReference type="ChEBI" id="CHEBI:58210"/>
    </ligand>
</feature>
<dbReference type="NCBIfam" id="NF003649">
    <property type="entry name" value="PRK05286.2-2"/>
    <property type="match status" value="1"/>
</dbReference>
<feature type="binding site" evidence="11">
    <location>
        <position position="91"/>
    </location>
    <ligand>
        <name>FMN</name>
        <dbReference type="ChEBI" id="CHEBI:58210"/>
    </ligand>
</feature>
<protein>
    <recommendedName>
        <fullName evidence="11">Dihydroorotate dehydrogenase (quinone)</fullName>
        <ecNumber evidence="11">1.3.5.2</ecNumber>
    </recommendedName>
    <alternativeName>
        <fullName evidence="11">DHOdehase</fullName>
        <shortName evidence="11">DHOD</shortName>
        <shortName evidence="11">DHODase</shortName>
    </alternativeName>
    <alternativeName>
        <fullName evidence="11">Dihydroorotate oxidase</fullName>
    </alternativeName>
</protein>
<comment type="function">
    <text evidence="1 11">Catalyzes the conversion of dihydroorotate to orotate with quinone as electron acceptor.</text>
</comment>
<dbReference type="HAMAP" id="MF_00225">
    <property type="entry name" value="DHO_dh_type2"/>
    <property type="match status" value="1"/>
</dbReference>
<dbReference type="GO" id="GO:0106430">
    <property type="term" value="F:dihydroorotate dehydrogenase (quinone) activity"/>
    <property type="evidence" value="ECO:0007669"/>
    <property type="project" value="UniProtKB-EC"/>
</dbReference>
<accession>A0A1W1WU89</accession>
<dbReference type="InterPro" id="IPR001295">
    <property type="entry name" value="Dihydroorotate_DH_CS"/>
</dbReference>
<evidence type="ECO:0000256" key="9">
    <source>
        <dbReference type="ARBA" id="ARBA00023136"/>
    </source>
</evidence>
<evidence type="ECO:0000256" key="2">
    <source>
        <dbReference type="ARBA" id="ARBA00004370"/>
    </source>
</evidence>
<dbReference type="GO" id="GO:0006207">
    <property type="term" value="P:'de novo' pyrimidine nucleobase biosynthetic process"/>
    <property type="evidence" value="ECO:0007669"/>
    <property type="project" value="UniProtKB-UniRule"/>
</dbReference>
<comment type="catalytic activity">
    <reaction evidence="10 11">
        <text>(S)-dihydroorotate + a quinone = orotate + a quinol</text>
        <dbReference type="Rhea" id="RHEA:30187"/>
        <dbReference type="ChEBI" id="CHEBI:24646"/>
        <dbReference type="ChEBI" id="CHEBI:30839"/>
        <dbReference type="ChEBI" id="CHEBI:30864"/>
        <dbReference type="ChEBI" id="CHEBI:132124"/>
        <dbReference type="EC" id="1.3.5.2"/>
    </reaction>
</comment>
<comment type="pathway">
    <text evidence="3 11">Pyrimidine metabolism; UMP biosynthesis via de novo pathway; orotate from (S)-dihydroorotate (quinone route): step 1/1.</text>
</comment>
<dbReference type="InterPro" id="IPR005719">
    <property type="entry name" value="Dihydroorotate_DH_2"/>
</dbReference>
<keyword evidence="5 11" id="KW-0285">Flavoprotein</keyword>
<feature type="binding site" evidence="11">
    <location>
        <position position="262"/>
    </location>
    <ligand>
        <name>FMN</name>
        <dbReference type="ChEBI" id="CHEBI:58210"/>
    </ligand>
</feature>
<proteinExistence type="inferred from homology"/>
<reference evidence="14" key="1">
    <citation type="submission" date="2017-04" db="EMBL/GenBank/DDBJ databases">
        <authorList>
            <person name="Varghese N."/>
            <person name="Submissions S."/>
        </authorList>
    </citation>
    <scope>NUCLEOTIDE SEQUENCE [LARGE SCALE GENOMIC DNA]</scope>
    <source>
        <strain evidence="14">DSM 16512</strain>
    </source>
</reference>
<keyword evidence="11" id="KW-1003">Cell membrane</keyword>
<evidence type="ECO:0000256" key="5">
    <source>
        <dbReference type="ARBA" id="ARBA00022630"/>
    </source>
</evidence>
<comment type="subcellular location">
    <subcellularLocation>
        <location evidence="11">Cell membrane</location>
        <topology evidence="11">Peripheral membrane protein</topology>
    </subcellularLocation>
    <subcellularLocation>
        <location evidence="2">Membrane</location>
    </subcellularLocation>
</comment>
<feature type="domain" description="Dihydroorotate dehydrogenase catalytic" evidence="12">
    <location>
        <begin position="50"/>
        <end position="334"/>
    </location>
</feature>
<dbReference type="GO" id="GO:0005886">
    <property type="term" value="C:plasma membrane"/>
    <property type="evidence" value="ECO:0007669"/>
    <property type="project" value="UniProtKB-SubCell"/>
</dbReference>
<keyword evidence="8 11" id="KW-0560">Oxidoreductase</keyword>
<feature type="binding site" evidence="11">
    <location>
        <position position="183"/>
    </location>
    <ligand>
        <name>substrate</name>
    </ligand>
</feature>
<comment type="cofactor">
    <cofactor evidence="11">
        <name>FMN</name>
        <dbReference type="ChEBI" id="CHEBI:58210"/>
    </cofactor>
    <text evidence="11">Binds 1 FMN per subunit.</text>
</comment>
<dbReference type="GO" id="GO:0044205">
    <property type="term" value="P:'de novo' UMP biosynthetic process"/>
    <property type="evidence" value="ECO:0007669"/>
    <property type="project" value="UniProtKB-UniRule"/>
</dbReference>
<dbReference type="NCBIfam" id="TIGR01036">
    <property type="entry name" value="pyrD_sub2"/>
    <property type="match status" value="1"/>
</dbReference>
<dbReference type="InterPro" id="IPR012135">
    <property type="entry name" value="Dihydroorotate_DH_1_2"/>
</dbReference>
<feature type="binding site" evidence="11">
    <location>
        <position position="178"/>
    </location>
    <ligand>
        <name>substrate</name>
    </ligand>
</feature>
<evidence type="ECO:0000256" key="1">
    <source>
        <dbReference type="ARBA" id="ARBA00003125"/>
    </source>
</evidence>
<dbReference type="EMBL" id="FWWZ01000001">
    <property type="protein sequence ID" value="SMC09888.1"/>
    <property type="molecule type" value="Genomic_DNA"/>
</dbReference>
<feature type="binding site" evidence="11">
    <location>
        <begin position="243"/>
        <end position="244"/>
    </location>
    <ligand>
        <name>substrate</name>
    </ligand>
</feature>
<comment type="subunit">
    <text evidence="11">Monomer.</text>
</comment>
<feature type="binding site" evidence="11">
    <location>
        <begin position="116"/>
        <end position="120"/>
    </location>
    <ligand>
        <name>substrate</name>
    </ligand>
</feature>
<dbReference type="PANTHER" id="PTHR48109">
    <property type="entry name" value="DIHYDROOROTATE DEHYDROGENASE (QUINONE), MITOCHONDRIAL-RELATED"/>
    <property type="match status" value="1"/>
</dbReference>
<gene>
    <name evidence="11" type="primary">pyrD</name>
    <name evidence="13" type="ORF">SAMN05660197_1710</name>
</gene>
<keyword evidence="6 11" id="KW-0288">FMN</keyword>
<dbReference type="STRING" id="1069081.SAMN05660197_1710"/>
<sequence>MDYQTIKNILFKFDPETAHHIAETAFELAGFCPPLLKALQKRYQVEDPILTQKIFGKDFKNPIGIAAGFDKNATMTKTLHALGFGYVEVGTVTPKPQAGNPRPRLFRYPRFEALQNAMGFNNDGAAVVKARLQRIYPANFPIGVNIGKNKTTPQEKALEDYRFLIEQFHTLGDYLVINISSPNTPNLRDLQNEAFIKDLFTMAKEITTTPILLKIAPDMSKKQAIELTTTAVEAGASGIIATNTSIDYSLLKGAKDFGGISGKVIQQKSFSIFKAIAKELFGKTLLISVGGIDSAQEAYKRIKAGANLLQIYTAFIYGGPKLIHDINQELITLLQQDGFSHITEAIGADYK</sequence>
<evidence type="ECO:0000313" key="14">
    <source>
        <dbReference type="Proteomes" id="UP000192602"/>
    </source>
</evidence>
<dbReference type="InterPro" id="IPR050074">
    <property type="entry name" value="DHO_dehydrogenase"/>
</dbReference>
<dbReference type="PROSITE" id="PS00911">
    <property type="entry name" value="DHODEHASE_1"/>
    <property type="match status" value="1"/>
</dbReference>
<evidence type="ECO:0000256" key="11">
    <source>
        <dbReference type="HAMAP-Rule" id="MF_00225"/>
    </source>
</evidence>
<name>A0A1W1WU89_9BACT</name>
<evidence type="ECO:0000256" key="7">
    <source>
        <dbReference type="ARBA" id="ARBA00022975"/>
    </source>
</evidence>
<evidence type="ECO:0000256" key="8">
    <source>
        <dbReference type="ARBA" id="ARBA00023002"/>
    </source>
</evidence>
<keyword evidence="14" id="KW-1185">Reference proteome</keyword>
<evidence type="ECO:0000256" key="6">
    <source>
        <dbReference type="ARBA" id="ARBA00022643"/>
    </source>
</evidence>
<dbReference type="RefSeq" id="WP_084276191.1">
    <property type="nucleotide sequence ID" value="NZ_AP026671.1"/>
</dbReference>
<feature type="binding site" evidence="11">
    <location>
        <position position="178"/>
    </location>
    <ligand>
        <name>FMN</name>
        <dbReference type="ChEBI" id="CHEBI:58210"/>
    </ligand>
</feature>
<evidence type="ECO:0000256" key="3">
    <source>
        <dbReference type="ARBA" id="ARBA00005161"/>
    </source>
</evidence>
<evidence type="ECO:0000259" key="12">
    <source>
        <dbReference type="Pfam" id="PF01180"/>
    </source>
</evidence>
<dbReference type="SUPFAM" id="SSF51395">
    <property type="entry name" value="FMN-linked oxidoreductases"/>
    <property type="match status" value="1"/>
</dbReference>
<dbReference type="InterPro" id="IPR013785">
    <property type="entry name" value="Aldolase_TIM"/>
</dbReference>
<dbReference type="CDD" id="cd04738">
    <property type="entry name" value="DHOD_2_like"/>
    <property type="match status" value="1"/>
</dbReference>
<dbReference type="Gene3D" id="3.20.20.70">
    <property type="entry name" value="Aldolase class I"/>
    <property type="match status" value="1"/>
</dbReference>
<comment type="similarity">
    <text evidence="4 11">Belongs to the dihydroorotate dehydrogenase family. Type 2 subfamily.</text>
</comment>
<dbReference type="NCBIfam" id="NF003645">
    <property type="entry name" value="PRK05286.1-2"/>
    <property type="match status" value="1"/>
</dbReference>
<dbReference type="EC" id="1.3.5.2" evidence="11"/>
<dbReference type="PROSITE" id="PS00912">
    <property type="entry name" value="DHODEHASE_2"/>
    <property type="match status" value="1"/>
</dbReference>
<dbReference type="GO" id="GO:0005737">
    <property type="term" value="C:cytoplasm"/>
    <property type="evidence" value="ECO:0007669"/>
    <property type="project" value="InterPro"/>
</dbReference>
<feature type="active site" description="Nucleophile" evidence="11">
    <location>
        <position position="181"/>
    </location>
</feature>
<feature type="binding site" evidence="11">
    <location>
        <position position="242"/>
    </location>
    <ligand>
        <name>FMN</name>
        <dbReference type="ChEBI" id="CHEBI:58210"/>
    </ligand>
</feature>
<feature type="binding site" evidence="11">
    <location>
        <position position="214"/>
    </location>
    <ligand>
        <name>FMN</name>
        <dbReference type="ChEBI" id="CHEBI:58210"/>
    </ligand>
</feature>
<keyword evidence="7 11" id="KW-0665">Pyrimidine biosynthesis</keyword>
<dbReference type="OrthoDB" id="9802377at2"/>
<feature type="binding site" evidence="11">
    <location>
        <position position="71"/>
    </location>
    <ligand>
        <name>substrate</name>
    </ligand>
</feature>
<feature type="binding site" evidence="11">
    <location>
        <position position="145"/>
    </location>
    <ligand>
        <name>FMN</name>
        <dbReference type="ChEBI" id="CHEBI:58210"/>
    </ligand>
</feature>
<feature type="binding site" evidence="11">
    <location>
        <begin position="67"/>
        <end position="71"/>
    </location>
    <ligand>
        <name>FMN</name>
        <dbReference type="ChEBI" id="CHEBI:58210"/>
    </ligand>
</feature>
<dbReference type="UniPathway" id="UPA00070">
    <property type="reaction ID" value="UER00946"/>
</dbReference>
<organism evidence="13 14">
    <name type="scientific">Nitratiruptor tergarcus DSM 16512</name>
    <dbReference type="NCBI Taxonomy" id="1069081"/>
    <lineage>
        <taxon>Bacteria</taxon>
        <taxon>Pseudomonadati</taxon>
        <taxon>Campylobacterota</taxon>
        <taxon>Epsilonproteobacteria</taxon>
        <taxon>Nautiliales</taxon>
        <taxon>Nitratiruptoraceae</taxon>
        <taxon>Nitratiruptor</taxon>
    </lineage>
</organism>
<dbReference type="Proteomes" id="UP000192602">
    <property type="component" value="Unassembled WGS sequence"/>
</dbReference>
<evidence type="ECO:0000256" key="4">
    <source>
        <dbReference type="ARBA" id="ARBA00005359"/>
    </source>
</evidence>
<evidence type="ECO:0000256" key="10">
    <source>
        <dbReference type="ARBA" id="ARBA00048639"/>
    </source>
</evidence>
<dbReference type="NCBIfam" id="NF003652">
    <property type="entry name" value="PRK05286.2-5"/>
    <property type="match status" value="1"/>
</dbReference>